<dbReference type="Proteomes" id="UP001501496">
    <property type="component" value="Unassembled WGS sequence"/>
</dbReference>
<reference evidence="3" key="1">
    <citation type="journal article" date="2019" name="Int. J. Syst. Evol. Microbiol.">
        <title>The Global Catalogue of Microorganisms (GCM) 10K type strain sequencing project: providing services to taxonomists for standard genome sequencing and annotation.</title>
        <authorList>
            <consortium name="The Broad Institute Genomics Platform"/>
            <consortium name="The Broad Institute Genome Sequencing Center for Infectious Disease"/>
            <person name="Wu L."/>
            <person name="Ma J."/>
        </authorList>
    </citation>
    <scope>NUCLEOTIDE SEQUENCE [LARGE SCALE GENOMIC DNA]</scope>
    <source>
        <strain evidence="3">JCM 17630</strain>
    </source>
</reference>
<feature type="signal peptide" evidence="1">
    <location>
        <begin position="1"/>
        <end position="25"/>
    </location>
</feature>
<evidence type="ECO:0000256" key="1">
    <source>
        <dbReference type="SAM" id="SignalP"/>
    </source>
</evidence>
<dbReference type="EMBL" id="BAABCA010000002">
    <property type="protein sequence ID" value="GAA4233389.1"/>
    <property type="molecule type" value="Genomic_DNA"/>
</dbReference>
<accession>A0ABP8C545</accession>
<keyword evidence="1" id="KW-0732">Signal</keyword>
<dbReference type="RefSeq" id="WP_344787030.1">
    <property type="nucleotide sequence ID" value="NZ_BAABCA010000002.1"/>
</dbReference>
<keyword evidence="3" id="KW-1185">Reference proteome</keyword>
<gene>
    <name evidence="2" type="ORF">GCM10022291_10250</name>
</gene>
<comment type="caution">
    <text evidence="2">The sequence shown here is derived from an EMBL/GenBank/DDBJ whole genome shotgun (WGS) entry which is preliminary data.</text>
</comment>
<protein>
    <submittedName>
        <fullName evidence="2">Uncharacterized protein</fullName>
    </submittedName>
</protein>
<feature type="chain" id="PRO_5045785739" evidence="1">
    <location>
        <begin position="26"/>
        <end position="239"/>
    </location>
</feature>
<evidence type="ECO:0000313" key="3">
    <source>
        <dbReference type="Proteomes" id="UP001501496"/>
    </source>
</evidence>
<name>A0ABP8C545_9FLAO</name>
<organism evidence="2 3">
    <name type="scientific">Postechiella marina</name>
    <dbReference type="NCBI Taxonomy" id="943941"/>
    <lineage>
        <taxon>Bacteria</taxon>
        <taxon>Pseudomonadati</taxon>
        <taxon>Bacteroidota</taxon>
        <taxon>Flavobacteriia</taxon>
        <taxon>Flavobacteriales</taxon>
        <taxon>Flavobacteriaceae</taxon>
        <taxon>Postechiella</taxon>
    </lineage>
</organism>
<evidence type="ECO:0000313" key="2">
    <source>
        <dbReference type="EMBL" id="GAA4233389.1"/>
    </source>
</evidence>
<sequence>MKRLSAIKTILVFTITAITTLSTQAQSNSKKATTIANNVVKAMGGIENYNNTHFIKWDFGKRILFWDKWTGDVRVENPKENQVIIVNINTLKGKAFENGQLIEDPKKTKKLLNKAKKWWINDSYWLVMPWKLQDPGVTLKYIKTDKLANGITADILQLTFQDVGVTPNNKYWIYVDQKDQLIKQWDFFKNFNDEKPSFSKPWDNYQKAGHILLSYNRSDFGPKNVVVKQEFNAKLFTEL</sequence>
<proteinExistence type="predicted"/>